<name>F0ZQY4_DICPU</name>
<dbReference type="InterPro" id="IPR006016">
    <property type="entry name" value="UspA"/>
</dbReference>
<dbReference type="EMBL" id="GL871132">
    <property type="protein sequence ID" value="EGC33661.1"/>
    <property type="molecule type" value="Genomic_DNA"/>
</dbReference>
<dbReference type="InterPro" id="IPR051688">
    <property type="entry name" value="USP_A"/>
</dbReference>
<proteinExistence type="predicted"/>
<dbReference type="InParanoid" id="F0ZQY4"/>
<evidence type="ECO:0000313" key="3">
    <source>
        <dbReference type="Proteomes" id="UP000001064"/>
    </source>
</evidence>
<dbReference type="RefSeq" id="XP_003289831.1">
    <property type="nucleotide sequence ID" value="XM_003289783.1"/>
</dbReference>
<dbReference type="OrthoDB" id="843225at2759"/>
<dbReference type="SUPFAM" id="SSF52402">
    <property type="entry name" value="Adenine nucleotide alpha hydrolases-like"/>
    <property type="match status" value="1"/>
</dbReference>
<dbReference type="eggNOG" id="ENOG502RHMB">
    <property type="taxonomic scope" value="Eukaryota"/>
</dbReference>
<reference evidence="3" key="1">
    <citation type="journal article" date="2011" name="Genome Biol.">
        <title>Comparative genomics of the social amoebae Dictyostelium discoideum and Dictyostelium purpureum.</title>
        <authorList>
            <consortium name="US DOE Joint Genome Institute (JGI-PGF)"/>
            <person name="Sucgang R."/>
            <person name="Kuo A."/>
            <person name="Tian X."/>
            <person name="Salerno W."/>
            <person name="Parikh A."/>
            <person name="Feasley C.L."/>
            <person name="Dalin E."/>
            <person name="Tu H."/>
            <person name="Huang E."/>
            <person name="Barry K."/>
            <person name="Lindquist E."/>
            <person name="Shapiro H."/>
            <person name="Bruce D."/>
            <person name="Schmutz J."/>
            <person name="Salamov A."/>
            <person name="Fey P."/>
            <person name="Gaudet P."/>
            <person name="Anjard C."/>
            <person name="Babu M.M."/>
            <person name="Basu S."/>
            <person name="Bushmanova Y."/>
            <person name="van der Wel H."/>
            <person name="Katoh-Kurasawa M."/>
            <person name="Dinh C."/>
            <person name="Coutinho P.M."/>
            <person name="Saito T."/>
            <person name="Elias M."/>
            <person name="Schaap P."/>
            <person name="Kay R.R."/>
            <person name="Henrissat B."/>
            <person name="Eichinger L."/>
            <person name="Rivero F."/>
            <person name="Putnam N.H."/>
            <person name="West C.M."/>
            <person name="Loomis W.F."/>
            <person name="Chisholm R.L."/>
            <person name="Shaulsky G."/>
            <person name="Strassmann J.E."/>
            <person name="Queller D.C."/>
            <person name="Kuspa A."/>
            <person name="Grigoriev I.V."/>
        </authorList>
    </citation>
    <scope>NUCLEOTIDE SEQUENCE [LARGE SCALE GENOMIC DNA]</scope>
    <source>
        <strain evidence="3">QSDP1</strain>
    </source>
</reference>
<dbReference type="PANTHER" id="PTHR43010">
    <property type="entry name" value="UNIVERSAL STRESS PROTEIN SLR1230"/>
    <property type="match status" value="1"/>
</dbReference>
<sequence length="145" mass="16450">MNRYMICLDGSNASERGFHYLEALAMTMKEKVEVYLLNVVDTKLINKLEVDTNPEGTRHSLSKRALDEYSKSLTVNNIRNHELLIDTKTSVKDTILDEIEKNKIDMVIVGHAPQSKFKRIVDGSSISSVCDHLLKKANCPILIFK</sequence>
<dbReference type="Proteomes" id="UP000001064">
    <property type="component" value="Unassembled WGS sequence"/>
</dbReference>
<feature type="domain" description="UspA" evidence="1">
    <location>
        <begin position="3"/>
        <end position="145"/>
    </location>
</feature>
<dbReference type="GeneID" id="10503236"/>
<organism evidence="2 3">
    <name type="scientific">Dictyostelium purpureum</name>
    <name type="common">Slime mold</name>
    <dbReference type="NCBI Taxonomy" id="5786"/>
    <lineage>
        <taxon>Eukaryota</taxon>
        <taxon>Amoebozoa</taxon>
        <taxon>Evosea</taxon>
        <taxon>Eumycetozoa</taxon>
        <taxon>Dictyostelia</taxon>
        <taxon>Dictyosteliales</taxon>
        <taxon>Dictyosteliaceae</taxon>
        <taxon>Dictyostelium</taxon>
    </lineage>
</organism>
<dbReference type="InterPro" id="IPR014729">
    <property type="entry name" value="Rossmann-like_a/b/a_fold"/>
</dbReference>
<dbReference type="PANTHER" id="PTHR43010:SF1">
    <property type="entry name" value="USPA DOMAIN-CONTAINING PROTEIN"/>
    <property type="match status" value="1"/>
</dbReference>
<dbReference type="Pfam" id="PF00582">
    <property type="entry name" value="Usp"/>
    <property type="match status" value="1"/>
</dbReference>
<gene>
    <name evidence="2" type="ORF">DICPUDRAFT_80593</name>
</gene>
<dbReference type="VEuPathDB" id="AmoebaDB:DICPUDRAFT_80593"/>
<protein>
    <recommendedName>
        <fullName evidence="1">UspA domain-containing protein</fullName>
    </recommendedName>
</protein>
<accession>F0ZQY4</accession>
<evidence type="ECO:0000259" key="1">
    <source>
        <dbReference type="Pfam" id="PF00582"/>
    </source>
</evidence>
<dbReference type="OMA" id="NRYMICL"/>
<keyword evidence="3" id="KW-1185">Reference proteome</keyword>
<evidence type="ECO:0000313" key="2">
    <source>
        <dbReference type="EMBL" id="EGC33661.1"/>
    </source>
</evidence>
<dbReference type="KEGG" id="dpp:DICPUDRAFT_80593"/>
<dbReference type="Gene3D" id="3.40.50.620">
    <property type="entry name" value="HUPs"/>
    <property type="match status" value="1"/>
</dbReference>
<dbReference type="AlphaFoldDB" id="F0ZQY4"/>